<dbReference type="EMBL" id="BAAAGG010000005">
    <property type="protein sequence ID" value="GAA0758573.1"/>
    <property type="molecule type" value="Genomic_DNA"/>
</dbReference>
<evidence type="ECO:0008006" key="3">
    <source>
        <dbReference type="Google" id="ProtNLM"/>
    </source>
</evidence>
<name>A0ABN1K8P9_9FLAO</name>
<gene>
    <name evidence="1" type="ORF">GCM10009433_15900</name>
</gene>
<accession>A0ABN1K8P9</accession>
<comment type="caution">
    <text evidence="1">The sequence shown here is derived from an EMBL/GenBank/DDBJ whole genome shotgun (WGS) entry which is preliminary data.</text>
</comment>
<proteinExistence type="predicted"/>
<keyword evidence="2" id="KW-1185">Reference proteome</keyword>
<sequence length="248" mass="29763">MSFHHFKPYQLPFTYQGYEFYKADGKVCFRREFQRPSRDDLKYNKAFANVRKSNTEFTYIVEISKDFRLALAHLFRISIPYFHSYIQQLFVKLNQFDLKHDLGHKRLDEALKHPEFYKFFREFNFSPNVGSWIEALQSGLRLNPSHGCLELLPKQVNYDFLFEYIRIDFVIGEVIFDFKTHSFTTNFIQRSLAIHDLEGFTFHPQFKTPETPKLHFLVYSVFAVPDYDYTRKRSKQVEPLLHVDLIVL</sequence>
<dbReference type="Proteomes" id="UP001500185">
    <property type="component" value="Unassembled WGS sequence"/>
</dbReference>
<evidence type="ECO:0000313" key="2">
    <source>
        <dbReference type="Proteomes" id="UP001500185"/>
    </source>
</evidence>
<dbReference type="RefSeq" id="WP_224454114.1">
    <property type="nucleotide sequence ID" value="NZ_BAAAGG010000005.1"/>
</dbReference>
<organism evidence="1 2">
    <name type="scientific">Psychroflexus lacisalsi</name>
    <dbReference type="NCBI Taxonomy" id="503928"/>
    <lineage>
        <taxon>Bacteria</taxon>
        <taxon>Pseudomonadati</taxon>
        <taxon>Bacteroidota</taxon>
        <taxon>Flavobacteriia</taxon>
        <taxon>Flavobacteriales</taxon>
        <taxon>Flavobacteriaceae</taxon>
        <taxon>Psychroflexus</taxon>
    </lineage>
</organism>
<reference evidence="2" key="1">
    <citation type="journal article" date="2019" name="Int. J. Syst. Evol. Microbiol.">
        <title>The Global Catalogue of Microorganisms (GCM) 10K type strain sequencing project: providing services to taxonomists for standard genome sequencing and annotation.</title>
        <authorList>
            <consortium name="The Broad Institute Genomics Platform"/>
            <consortium name="The Broad Institute Genome Sequencing Center for Infectious Disease"/>
            <person name="Wu L."/>
            <person name="Ma J."/>
        </authorList>
    </citation>
    <scope>NUCLEOTIDE SEQUENCE [LARGE SCALE GENOMIC DNA]</scope>
    <source>
        <strain evidence="2">JCM 16231</strain>
    </source>
</reference>
<protein>
    <recommendedName>
        <fullName evidence="3">Restriction endonuclease</fullName>
    </recommendedName>
</protein>
<evidence type="ECO:0000313" key="1">
    <source>
        <dbReference type="EMBL" id="GAA0758573.1"/>
    </source>
</evidence>